<dbReference type="PANTHER" id="PTHR43760">
    <property type="entry name" value="ENDORIBONUCLEASE-RELATED"/>
    <property type="match status" value="1"/>
</dbReference>
<accession>A0A3A8AE09</accession>
<organism evidence="2 3">
    <name type="scientific">Oceaniradius stylonematis</name>
    <dbReference type="NCBI Taxonomy" id="2184161"/>
    <lineage>
        <taxon>Bacteria</taxon>
        <taxon>Pseudomonadati</taxon>
        <taxon>Pseudomonadota</taxon>
        <taxon>Alphaproteobacteria</taxon>
        <taxon>Hyphomicrobiales</taxon>
        <taxon>Ahrensiaceae</taxon>
        <taxon>Oceaniradius</taxon>
    </lineage>
</organism>
<dbReference type="OrthoDB" id="9806350at2"/>
<keyword evidence="3" id="KW-1185">Reference proteome</keyword>
<dbReference type="InterPro" id="IPR013813">
    <property type="entry name" value="Endoribo_LPSP/chorism_mut-like"/>
</dbReference>
<feature type="domain" description="Endoribonuclease L-PSP/chorismate mutase-like" evidence="1">
    <location>
        <begin position="6"/>
        <end position="144"/>
    </location>
</feature>
<sequence length="154" mass="15901">MTDQIETRLAEMGITVPDVAAPAANYLPYVRSGNLVFTSGQLPFMDGALRATGLVGADVSLEDGQDAAKWCAVNILAVAKSALGSLEAIEKIVKISVFVASAPGFTEQHLVANGASDLLAEALGDRGRHARAAVGMASLPLNAAVEIEAIIEGR</sequence>
<dbReference type="CDD" id="cd02199">
    <property type="entry name" value="YjgF_YER057c_UK114_like_1"/>
    <property type="match status" value="1"/>
</dbReference>
<evidence type="ECO:0000313" key="2">
    <source>
        <dbReference type="EMBL" id="RKF08146.1"/>
    </source>
</evidence>
<dbReference type="AlphaFoldDB" id="A0A3A8AE09"/>
<dbReference type="SUPFAM" id="SSF55298">
    <property type="entry name" value="YjgF-like"/>
    <property type="match status" value="1"/>
</dbReference>
<dbReference type="Pfam" id="PF14588">
    <property type="entry name" value="YjgF_endoribonc"/>
    <property type="match status" value="1"/>
</dbReference>
<reference evidence="2 3" key="1">
    <citation type="journal article" date="2018" name="Int. J. Syst. Bacteriol.">
        <title>Oceaniradius stylonemae gen. nov., sp. nov., isolated from a red alga, Stylonema cornu-cervi.</title>
        <authorList>
            <person name="Jeong S."/>
        </authorList>
    </citation>
    <scope>NUCLEOTIDE SEQUENCE [LARGE SCALE GENOMIC DNA]</scope>
    <source>
        <strain evidence="2 3">StC1</strain>
    </source>
</reference>
<name>A0A3A8AE09_9HYPH</name>
<proteinExistence type="predicted"/>
<evidence type="ECO:0000313" key="3">
    <source>
        <dbReference type="Proteomes" id="UP000246132"/>
    </source>
</evidence>
<dbReference type="Proteomes" id="UP000246132">
    <property type="component" value="Unassembled WGS sequence"/>
</dbReference>
<gene>
    <name evidence="2" type="ORF">DEM25_002210</name>
</gene>
<evidence type="ECO:0000259" key="1">
    <source>
        <dbReference type="Pfam" id="PF14588"/>
    </source>
</evidence>
<comment type="caution">
    <text evidence="2">The sequence shown here is derived from an EMBL/GenBank/DDBJ whole genome shotgun (WGS) entry which is preliminary data.</text>
</comment>
<dbReference type="RefSeq" id="WP_109767167.1">
    <property type="nucleotide sequence ID" value="NZ_QFWV02000002.1"/>
</dbReference>
<dbReference type="InterPro" id="IPR035959">
    <property type="entry name" value="RutC-like_sf"/>
</dbReference>
<dbReference type="Gene3D" id="3.30.1330.40">
    <property type="entry name" value="RutC-like"/>
    <property type="match status" value="1"/>
</dbReference>
<dbReference type="PANTHER" id="PTHR43760:SF1">
    <property type="entry name" value="ENDORIBONUCLEASE L-PSP_CHORISMATE MUTASE-LIKE DOMAIN-CONTAINING PROTEIN"/>
    <property type="match status" value="1"/>
</dbReference>
<dbReference type="EMBL" id="QFWV02000002">
    <property type="protein sequence ID" value="RKF08146.1"/>
    <property type="molecule type" value="Genomic_DNA"/>
</dbReference>
<protein>
    <submittedName>
        <fullName evidence="2">RidA family protein</fullName>
    </submittedName>
</protein>